<protein>
    <recommendedName>
        <fullName evidence="3">Lipoprotein</fullName>
    </recommendedName>
</protein>
<comment type="caution">
    <text evidence="1">The sequence shown here is derived from an EMBL/GenBank/DDBJ whole genome shotgun (WGS) entry which is preliminary data.</text>
</comment>
<name>A0A7X4WBU3_9GAMM</name>
<accession>A0A7X4WBU3</accession>
<gene>
    <name evidence="1" type="ORF">CAG72_11460</name>
</gene>
<dbReference type="PROSITE" id="PS51257">
    <property type="entry name" value="PROKAR_LIPOPROTEIN"/>
    <property type="match status" value="1"/>
</dbReference>
<evidence type="ECO:0000313" key="2">
    <source>
        <dbReference type="Proteomes" id="UP000465712"/>
    </source>
</evidence>
<dbReference type="Proteomes" id="UP000465712">
    <property type="component" value="Unassembled WGS sequence"/>
</dbReference>
<evidence type="ECO:0008006" key="3">
    <source>
        <dbReference type="Google" id="ProtNLM"/>
    </source>
</evidence>
<reference evidence="1 2" key="1">
    <citation type="submission" date="2017-05" db="EMBL/GenBank/DDBJ databases">
        <title>High clonality and local adaptation shapes Vibrionaceae linages within an endangered oasis.</title>
        <authorList>
            <person name="Vazquez-Rosas-Landa M."/>
        </authorList>
    </citation>
    <scope>NUCLEOTIDE SEQUENCE [LARGE SCALE GENOMIC DNA]</scope>
    <source>
        <strain evidence="1 2">P46_P4S1P180</strain>
    </source>
</reference>
<dbReference type="AlphaFoldDB" id="A0A7X4WBU3"/>
<organism evidence="1 2">
    <name type="scientific">Photobacterium halotolerans</name>
    <dbReference type="NCBI Taxonomy" id="265726"/>
    <lineage>
        <taxon>Bacteria</taxon>
        <taxon>Pseudomonadati</taxon>
        <taxon>Pseudomonadota</taxon>
        <taxon>Gammaproteobacteria</taxon>
        <taxon>Vibrionales</taxon>
        <taxon>Vibrionaceae</taxon>
        <taxon>Photobacterium</taxon>
    </lineage>
</organism>
<proteinExistence type="predicted"/>
<sequence length="130" mass="14415">MTKFRTTENLQCACILSAALTLSACSEPQSNEAFLTLGDQAFSQSAWSEADESVRGAMVYSFLKEHSVTGMKSETLIDLLGEPTGYHEYDHDLAYFIGGNVQSQYGEGYLLVFFIKDGIVDEYRTFPAID</sequence>
<dbReference type="EMBL" id="WXWW01000170">
    <property type="protein sequence ID" value="NAW65834.1"/>
    <property type="molecule type" value="Genomic_DNA"/>
</dbReference>
<dbReference type="RefSeq" id="WP_161445016.1">
    <property type="nucleotide sequence ID" value="NZ_WXWV01000199.1"/>
</dbReference>
<evidence type="ECO:0000313" key="1">
    <source>
        <dbReference type="EMBL" id="NAW65834.1"/>
    </source>
</evidence>